<gene>
    <name evidence="2" type="ORF">J3A84_12775</name>
</gene>
<feature type="transmembrane region" description="Helical" evidence="1">
    <location>
        <begin position="111"/>
        <end position="131"/>
    </location>
</feature>
<dbReference type="EMBL" id="JAFNJU010000010">
    <property type="protein sequence ID" value="MBO1265907.1"/>
    <property type="molecule type" value="Genomic_DNA"/>
</dbReference>
<keyword evidence="1" id="KW-1133">Transmembrane helix</keyword>
<feature type="transmembrane region" description="Helical" evidence="1">
    <location>
        <begin position="84"/>
        <end position="105"/>
    </location>
</feature>
<accession>A0A939H7U8</accession>
<keyword evidence="1" id="KW-0472">Membrane</keyword>
<evidence type="ECO:0000256" key="1">
    <source>
        <dbReference type="SAM" id="Phobius"/>
    </source>
</evidence>
<evidence type="ECO:0000313" key="3">
    <source>
        <dbReference type="Proteomes" id="UP000664218"/>
    </source>
</evidence>
<feature type="transmembrane region" description="Helical" evidence="1">
    <location>
        <begin position="7"/>
        <end position="25"/>
    </location>
</feature>
<reference evidence="2" key="1">
    <citation type="submission" date="2021-03" db="EMBL/GenBank/DDBJ databases">
        <title>Proteiniclasticum marinus sp. nov., isolated from tidal flat sediment.</title>
        <authorList>
            <person name="Namirimu T."/>
            <person name="Yang J.-A."/>
            <person name="Yang S.-H."/>
            <person name="Kim Y.-J."/>
            <person name="Kwon K.K."/>
        </authorList>
    </citation>
    <scope>NUCLEOTIDE SEQUENCE</scope>
    <source>
        <strain evidence="2">SCR006</strain>
    </source>
</reference>
<keyword evidence="3" id="KW-1185">Reference proteome</keyword>
<protein>
    <submittedName>
        <fullName evidence="2">Uncharacterized protein</fullName>
    </submittedName>
</protein>
<evidence type="ECO:0000313" key="2">
    <source>
        <dbReference type="EMBL" id="MBO1265907.1"/>
    </source>
</evidence>
<sequence>MKIYNKSYFFMGLFCLGAIPLFVSDIVPVDWWQYGITIGFSSLFLYRGLSKEGSERDRVFREYFKETALSMYGPLYSIKVNLPWILIFIFFPFALILRLVFLIWIPTGVALAFVLILAISAVYSIGIINDVKGEIEKLK</sequence>
<dbReference type="RefSeq" id="WP_207600426.1">
    <property type="nucleotide sequence ID" value="NZ_JAFNJU010000010.1"/>
</dbReference>
<dbReference type="Proteomes" id="UP000664218">
    <property type="component" value="Unassembled WGS sequence"/>
</dbReference>
<keyword evidence="1" id="KW-0812">Transmembrane</keyword>
<organism evidence="2 3">
    <name type="scientific">Proteiniclasticum aestuarii</name>
    <dbReference type="NCBI Taxonomy" id="2817862"/>
    <lineage>
        <taxon>Bacteria</taxon>
        <taxon>Bacillati</taxon>
        <taxon>Bacillota</taxon>
        <taxon>Clostridia</taxon>
        <taxon>Eubacteriales</taxon>
        <taxon>Clostridiaceae</taxon>
        <taxon>Proteiniclasticum</taxon>
    </lineage>
</organism>
<name>A0A939H7U8_9CLOT</name>
<proteinExistence type="predicted"/>
<comment type="caution">
    <text evidence="2">The sequence shown here is derived from an EMBL/GenBank/DDBJ whole genome shotgun (WGS) entry which is preliminary data.</text>
</comment>
<dbReference type="AlphaFoldDB" id="A0A939H7U8"/>